<feature type="transmembrane region" description="Helical" evidence="1">
    <location>
        <begin position="6"/>
        <end position="23"/>
    </location>
</feature>
<dbReference type="EMBL" id="LGCI01000005">
    <property type="protein sequence ID" value="KOY83714.1"/>
    <property type="molecule type" value="Genomic_DNA"/>
</dbReference>
<dbReference type="Proteomes" id="UP000037977">
    <property type="component" value="Unassembled WGS sequence"/>
</dbReference>
<dbReference type="PATRIC" id="fig|33935.3.peg.1478"/>
<gene>
    <name evidence="2" type="ORF">ADM90_09860</name>
</gene>
<keyword evidence="1" id="KW-0472">Membrane</keyword>
<feature type="transmembrane region" description="Helical" evidence="1">
    <location>
        <begin position="64"/>
        <end position="84"/>
    </location>
</feature>
<protein>
    <submittedName>
        <fullName evidence="2">Uncharacterized protein</fullName>
    </submittedName>
</protein>
<keyword evidence="1" id="KW-1133">Transmembrane helix</keyword>
<proteinExistence type="predicted"/>
<keyword evidence="1" id="KW-0812">Transmembrane</keyword>
<sequence>MLVQLVIVLFDLIVGLYIGFRLGKGKSIKRNIIWGIVTILVIAPLLAVLVSFIIGFMLDDGWTGIAIMVITFPLFFFIGIGRLFTGITRKNK</sequence>
<evidence type="ECO:0000313" key="2">
    <source>
        <dbReference type="EMBL" id="KOY83714.1"/>
    </source>
</evidence>
<reference evidence="2 3" key="1">
    <citation type="submission" date="2015-07" db="EMBL/GenBank/DDBJ databases">
        <title>Genome sequencing project for genomic taxonomy and phylogenomics of Bacillus-like bacteria.</title>
        <authorList>
            <person name="Liu B."/>
            <person name="Wang J."/>
            <person name="Zhu Y."/>
            <person name="Liu G."/>
            <person name="Chen Q."/>
            <person name="Chen Z."/>
            <person name="Che J."/>
            <person name="Ge C."/>
            <person name="Shi H."/>
            <person name="Pan Z."/>
            <person name="Liu X."/>
        </authorList>
    </citation>
    <scope>NUCLEOTIDE SEQUENCE [LARGE SCALE GENOMIC DNA]</scope>
    <source>
        <strain evidence="2 3">DSM 54</strain>
    </source>
</reference>
<feature type="transmembrane region" description="Helical" evidence="1">
    <location>
        <begin position="32"/>
        <end position="58"/>
    </location>
</feature>
<organism evidence="2 3">
    <name type="scientific">Lysinibacillus macroides</name>
    <dbReference type="NCBI Taxonomy" id="33935"/>
    <lineage>
        <taxon>Bacteria</taxon>
        <taxon>Bacillati</taxon>
        <taxon>Bacillota</taxon>
        <taxon>Bacilli</taxon>
        <taxon>Bacillales</taxon>
        <taxon>Bacillaceae</taxon>
        <taxon>Lysinibacillus</taxon>
    </lineage>
</organism>
<name>A0A0N0CX22_9BACI</name>
<keyword evidence="3" id="KW-1185">Reference proteome</keyword>
<comment type="caution">
    <text evidence="2">The sequence shown here is derived from an EMBL/GenBank/DDBJ whole genome shotgun (WGS) entry which is preliminary data.</text>
</comment>
<accession>A0A0N0CX22</accession>
<evidence type="ECO:0000256" key="1">
    <source>
        <dbReference type="SAM" id="Phobius"/>
    </source>
</evidence>
<dbReference type="AlphaFoldDB" id="A0A0N0CX22"/>
<evidence type="ECO:0000313" key="3">
    <source>
        <dbReference type="Proteomes" id="UP000037977"/>
    </source>
</evidence>